<proteinExistence type="predicted"/>
<reference evidence="1 2" key="1">
    <citation type="submission" date="2019-12" db="EMBL/GenBank/DDBJ databases">
        <title>Novel species isolated from a subtropical stream in China.</title>
        <authorList>
            <person name="Lu H."/>
        </authorList>
    </citation>
    <scope>NUCLEOTIDE SEQUENCE [LARGE SCALE GENOMIC DNA]</scope>
    <source>
        <strain evidence="1 2">FT50W</strain>
    </source>
</reference>
<name>A0A6L8MDJ3_9BURK</name>
<dbReference type="RefSeq" id="WP_161018117.1">
    <property type="nucleotide sequence ID" value="NZ_WWCP01000001.1"/>
</dbReference>
<comment type="caution">
    <text evidence="1">The sequence shown here is derived from an EMBL/GenBank/DDBJ whole genome shotgun (WGS) entry which is preliminary data.</text>
</comment>
<sequence length="63" mass="7164">MNTHEKAHMVEWCEQLIKAQRLTFLRAAEGWLVSLDGYPMSYGETTGIAAGWAFIMSHKSAYE</sequence>
<accession>A0A6L8MDJ3</accession>
<dbReference type="EMBL" id="WWCP01000001">
    <property type="protein sequence ID" value="MYM80773.1"/>
    <property type="molecule type" value="Genomic_DNA"/>
</dbReference>
<gene>
    <name evidence="1" type="ORF">GTP44_02205</name>
</gene>
<evidence type="ECO:0000313" key="1">
    <source>
        <dbReference type="EMBL" id="MYM80773.1"/>
    </source>
</evidence>
<dbReference type="Proteomes" id="UP000474565">
    <property type="component" value="Unassembled WGS sequence"/>
</dbReference>
<organism evidence="1 2">
    <name type="scientific">Duganella lactea</name>
    <dbReference type="NCBI Taxonomy" id="2692173"/>
    <lineage>
        <taxon>Bacteria</taxon>
        <taxon>Pseudomonadati</taxon>
        <taxon>Pseudomonadota</taxon>
        <taxon>Betaproteobacteria</taxon>
        <taxon>Burkholderiales</taxon>
        <taxon>Oxalobacteraceae</taxon>
        <taxon>Telluria group</taxon>
        <taxon>Duganella</taxon>
    </lineage>
</organism>
<dbReference type="AlphaFoldDB" id="A0A6L8MDJ3"/>
<evidence type="ECO:0000313" key="2">
    <source>
        <dbReference type="Proteomes" id="UP000474565"/>
    </source>
</evidence>
<protein>
    <submittedName>
        <fullName evidence="1">Uncharacterized protein</fullName>
    </submittedName>
</protein>